<dbReference type="Gene3D" id="2.160.20.120">
    <property type="match status" value="1"/>
</dbReference>
<feature type="signal peptide" evidence="1">
    <location>
        <begin position="1"/>
        <end position="22"/>
    </location>
</feature>
<evidence type="ECO:0000313" key="2">
    <source>
        <dbReference type="EMBL" id="GAA4799108.1"/>
    </source>
</evidence>
<feature type="chain" id="PRO_5047084459" evidence="1">
    <location>
        <begin position="23"/>
        <end position="279"/>
    </location>
</feature>
<dbReference type="EMBL" id="BAABJE010000014">
    <property type="protein sequence ID" value="GAA4799108.1"/>
    <property type="molecule type" value="Genomic_DNA"/>
</dbReference>
<keyword evidence="1" id="KW-0732">Signal</keyword>
<reference evidence="3" key="1">
    <citation type="journal article" date="2019" name="Int. J. Syst. Evol. Microbiol.">
        <title>The Global Catalogue of Microorganisms (GCM) 10K type strain sequencing project: providing services to taxonomists for standard genome sequencing and annotation.</title>
        <authorList>
            <consortium name="The Broad Institute Genomics Platform"/>
            <consortium name="The Broad Institute Genome Sequencing Center for Infectious Disease"/>
            <person name="Wu L."/>
            <person name="Ma J."/>
        </authorList>
    </citation>
    <scope>NUCLEOTIDE SEQUENCE [LARGE SCALE GENOMIC DNA]</scope>
    <source>
        <strain evidence="3">JCM 18204</strain>
    </source>
</reference>
<dbReference type="RefSeq" id="WP_345303834.1">
    <property type="nucleotide sequence ID" value="NZ_BAABJE010000014.1"/>
</dbReference>
<comment type="caution">
    <text evidence="2">The sequence shown here is derived from an EMBL/GenBank/DDBJ whole genome shotgun (WGS) entry which is preliminary data.</text>
</comment>
<name>A0ABP9BR44_9GAMM</name>
<organism evidence="2 3">
    <name type="scientific">Lysobacter hankyongensis</name>
    <dbReference type="NCBI Taxonomy" id="1176535"/>
    <lineage>
        <taxon>Bacteria</taxon>
        <taxon>Pseudomonadati</taxon>
        <taxon>Pseudomonadota</taxon>
        <taxon>Gammaproteobacteria</taxon>
        <taxon>Lysobacterales</taxon>
        <taxon>Lysobacteraceae</taxon>
        <taxon>Lysobacter</taxon>
    </lineage>
</organism>
<accession>A0ABP9BR44</accession>
<dbReference type="Proteomes" id="UP001499959">
    <property type="component" value="Unassembled WGS sequence"/>
</dbReference>
<gene>
    <name evidence="2" type="ORF">GCM10023307_26700</name>
</gene>
<proteinExistence type="predicted"/>
<keyword evidence="3" id="KW-1185">Reference proteome</keyword>
<protein>
    <submittedName>
        <fullName evidence="2">DUF2807 domain-containing protein</fullName>
    </submittedName>
</protein>
<sequence>MRIATLLSSFCLLATLPLSSRAADLCEHSAARDLDLDLAGVKTLVFDIGPHELSVAGGKARTAAIRGKACASDAKRLDDLVLSQRREGDKLIVVAERKGAMHSVSWSGAKYGYLALDATLPETIAVQVKLGSGDASVDGVASLAADVGSGDLEADHIRGTVFADVGSGDIVVHDVGALHVVSVGSGDLNARVVRGDATVGSVHSGDLRIDNAGGRVRIASIGSGDAELSGVAGSVSVDSIGSGSLAVNDVRGDLIVHSVGSGSVGHHGVAGQVRVPSDD</sequence>
<evidence type="ECO:0000256" key="1">
    <source>
        <dbReference type="SAM" id="SignalP"/>
    </source>
</evidence>
<evidence type="ECO:0000313" key="3">
    <source>
        <dbReference type="Proteomes" id="UP001499959"/>
    </source>
</evidence>